<comment type="caution">
    <text evidence="1">The sequence shown here is derived from an EMBL/GenBank/DDBJ whole genome shotgun (WGS) entry which is preliminary data.</text>
</comment>
<dbReference type="EMBL" id="JBHLWO010000002">
    <property type="protein sequence ID" value="MFC0319479.1"/>
    <property type="molecule type" value="Genomic_DNA"/>
</dbReference>
<name>A0ABV6HKQ6_9SPHI</name>
<organism evidence="1 2">
    <name type="scientific">Olivibacter oleidegradans</name>
    <dbReference type="NCBI Taxonomy" id="760123"/>
    <lineage>
        <taxon>Bacteria</taxon>
        <taxon>Pseudomonadati</taxon>
        <taxon>Bacteroidota</taxon>
        <taxon>Sphingobacteriia</taxon>
        <taxon>Sphingobacteriales</taxon>
        <taxon>Sphingobacteriaceae</taxon>
        <taxon>Olivibacter</taxon>
    </lineage>
</organism>
<sequence length="94" mass="11164">MENFKALSAFPDHLQKYLLEHPEELPTEVNMTNFKVKPFQNAWTDIRLSADYEYTRYMDVVFIDGEKYPNKLHSYLVTYSSSKNIINLKRIILS</sequence>
<dbReference type="RefSeq" id="WP_013667031.1">
    <property type="nucleotide sequence ID" value="NZ_JBHLWO010000002.1"/>
</dbReference>
<reference evidence="1 2" key="1">
    <citation type="submission" date="2024-09" db="EMBL/GenBank/DDBJ databases">
        <authorList>
            <person name="Sun Q."/>
            <person name="Mori K."/>
        </authorList>
    </citation>
    <scope>NUCLEOTIDE SEQUENCE [LARGE SCALE GENOMIC DNA]</scope>
    <source>
        <strain evidence="1 2">CCM 7765</strain>
    </source>
</reference>
<protein>
    <submittedName>
        <fullName evidence="1">Uncharacterized protein</fullName>
    </submittedName>
</protein>
<gene>
    <name evidence="1" type="ORF">ACFFI0_14255</name>
</gene>
<accession>A0ABV6HKQ6</accession>
<evidence type="ECO:0000313" key="1">
    <source>
        <dbReference type="EMBL" id="MFC0319479.1"/>
    </source>
</evidence>
<evidence type="ECO:0000313" key="2">
    <source>
        <dbReference type="Proteomes" id="UP001589774"/>
    </source>
</evidence>
<proteinExistence type="predicted"/>
<keyword evidence="2" id="KW-1185">Reference proteome</keyword>
<dbReference type="Proteomes" id="UP001589774">
    <property type="component" value="Unassembled WGS sequence"/>
</dbReference>